<organism evidence="2 3">
    <name type="scientific">Halalkalicoccus tibetensis</name>
    <dbReference type="NCBI Taxonomy" id="175632"/>
    <lineage>
        <taxon>Archaea</taxon>
        <taxon>Methanobacteriati</taxon>
        <taxon>Methanobacteriota</taxon>
        <taxon>Stenosarchaea group</taxon>
        <taxon>Halobacteria</taxon>
        <taxon>Halobacteriales</taxon>
        <taxon>Halococcaceae</taxon>
        <taxon>Halalkalicoccus</taxon>
    </lineage>
</organism>
<dbReference type="RefSeq" id="WP_340604492.1">
    <property type="nucleotide sequence ID" value="NZ_JBBMXV010000003.1"/>
</dbReference>
<accession>A0ABD5V8U5</accession>
<evidence type="ECO:0000313" key="2">
    <source>
        <dbReference type="EMBL" id="MFC6905962.1"/>
    </source>
</evidence>
<reference evidence="2 3" key="1">
    <citation type="journal article" date="2019" name="Int. J. Syst. Evol. Microbiol.">
        <title>The Global Catalogue of Microorganisms (GCM) 10K type strain sequencing project: providing services to taxonomists for standard genome sequencing and annotation.</title>
        <authorList>
            <consortium name="The Broad Institute Genomics Platform"/>
            <consortium name="The Broad Institute Genome Sequencing Center for Infectious Disease"/>
            <person name="Wu L."/>
            <person name="Ma J."/>
        </authorList>
    </citation>
    <scope>NUCLEOTIDE SEQUENCE [LARGE SCALE GENOMIC DNA]</scope>
    <source>
        <strain evidence="2 3">CGMCC 1.3240</strain>
    </source>
</reference>
<dbReference type="Pfam" id="PF03476">
    <property type="entry name" value="MOSC_N"/>
    <property type="match status" value="1"/>
</dbReference>
<comment type="caution">
    <text evidence="2">The sequence shown here is derived from an EMBL/GenBank/DDBJ whole genome shotgun (WGS) entry which is preliminary data.</text>
</comment>
<dbReference type="AlphaFoldDB" id="A0ABD5V8U5"/>
<dbReference type="InterPro" id="IPR005303">
    <property type="entry name" value="MOCOS_middle"/>
</dbReference>
<protein>
    <submittedName>
        <fullName evidence="2">MOSC domain-containing protein</fullName>
    </submittedName>
</protein>
<dbReference type="Pfam" id="PF03473">
    <property type="entry name" value="MOSC"/>
    <property type="match status" value="1"/>
</dbReference>
<sequence length="267" mass="30093">MNPRLARISLFPIKSLDAFEPERATITPVGPIAGDRRYAMVDAEGEYVNGKRTAAVHRLRASYDDPDRVEFSTPESDADEFDLTTDREELAEHLSEQFGYPVELIRDDTGMPDDTEIPGPTVISTATIEEVASWFGLAPENVRRRFRANLEIEGVPAFWEDRLFSDQGRVVDFSIGGVRLAGVNPCQRCVVPSRDPDTGEEFEGFRERFIEKRGKTLPEWTDSDRFDHQFRLMVNTRVPEDGAGEIEVGDAVEIVGEREETGRNRVA</sequence>
<proteinExistence type="predicted"/>
<name>A0ABD5V8U5_9EURY</name>
<keyword evidence="3" id="KW-1185">Reference proteome</keyword>
<evidence type="ECO:0000313" key="3">
    <source>
        <dbReference type="Proteomes" id="UP001596312"/>
    </source>
</evidence>
<evidence type="ECO:0000259" key="1">
    <source>
        <dbReference type="PROSITE" id="PS51340"/>
    </source>
</evidence>
<feature type="domain" description="MOSC" evidence="1">
    <location>
        <begin position="88"/>
        <end position="255"/>
    </location>
</feature>
<dbReference type="SUPFAM" id="SSF50800">
    <property type="entry name" value="PK beta-barrel domain-like"/>
    <property type="match status" value="1"/>
</dbReference>
<dbReference type="InterPro" id="IPR011037">
    <property type="entry name" value="Pyrv_Knase-like_insert_dom_sf"/>
</dbReference>
<dbReference type="PROSITE" id="PS51340">
    <property type="entry name" value="MOSC"/>
    <property type="match status" value="1"/>
</dbReference>
<dbReference type="EMBL" id="JBHSXQ010000003">
    <property type="protein sequence ID" value="MFC6905962.1"/>
    <property type="molecule type" value="Genomic_DNA"/>
</dbReference>
<dbReference type="InterPro" id="IPR005302">
    <property type="entry name" value="MoCF_Sase_C"/>
</dbReference>
<dbReference type="Proteomes" id="UP001596312">
    <property type="component" value="Unassembled WGS sequence"/>
</dbReference>
<gene>
    <name evidence="2" type="ORF">ACFQGH_12240</name>
</gene>